<evidence type="ECO:0000256" key="1">
    <source>
        <dbReference type="SAM" id="MobiDB-lite"/>
    </source>
</evidence>
<protein>
    <submittedName>
        <fullName evidence="3">SMK killer toxin resistance protein</fullName>
    </submittedName>
</protein>
<dbReference type="EMBL" id="JAPUFD010000010">
    <property type="protein sequence ID" value="MDI1489754.1"/>
    <property type="molecule type" value="Genomic_DNA"/>
</dbReference>
<feature type="compositionally biased region" description="Basic and acidic residues" evidence="1">
    <location>
        <begin position="77"/>
        <end position="89"/>
    </location>
</feature>
<evidence type="ECO:0000313" key="3">
    <source>
        <dbReference type="EMBL" id="MDI1489754.1"/>
    </source>
</evidence>
<dbReference type="GO" id="GO:0070072">
    <property type="term" value="P:vacuolar proton-transporting V-type ATPase complex assembly"/>
    <property type="evidence" value="ECO:0007669"/>
    <property type="project" value="InterPro"/>
</dbReference>
<dbReference type="Pfam" id="PF08636">
    <property type="entry name" value="Pkr1"/>
    <property type="match status" value="1"/>
</dbReference>
<feature type="compositionally biased region" description="Acidic residues" evidence="1">
    <location>
        <begin position="94"/>
        <end position="115"/>
    </location>
</feature>
<sequence>MADFLTNLWESVFTPGPTPTLVYATNASFFALQTVLLLLLAATYSIHFLILSFLCGGLWWAINWFVRELEIAKRLEKEKGTKDREKEGKQTGSEGDDEDGGDDDDGGGTETEDAGPDVKRDAEDTPAPTEPEAKQLHPEDAAIESQLRRRNRESLGGGSSAGDLSTDSEWDKVEEAQEIGR</sequence>
<keyword evidence="2" id="KW-0812">Transmembrane</keyword>
<comment type="caution">
    <text evidence="3">The sequence shown here is derived from an EMBL/GenBank/DDBJ whole genome shotgun (WGS) entry which is preliminary data.</text>
</comment>
<proteinExistence type="predicted"/>
<gene>
    <name evidence="3" type="primary">PKR1</name>
    <name evidence="3" type="ORF">OHK93_000952</name>
</gene>
<feature type="transmembrane region" description="Helical" evidence="2">
    <location>
        <begin position="48"/>
        <end position="66"/>
    </location>
</feature>
<keyword evidence="2" id="KW-0472">Membrane</keyword>
<dbReference type="AlphaFoldDB" id="A0AA43QQL6"/>
<reference evidence="3" key="1">
    <citation type="journal article" date="2023" name="Genome Biol. Evol.">
        <title>First Whole Genome Sequence and Flow Cytometry Genome Size Data for the Lichen-Forming Fungus Ramalina farinacea (Ascomycota).</title>
        <authorList>
            <person name="Llewellyn T."/>
            <person name="Mian S."/>
            <person name="Hill R."/>
            <person name="Leitch I.J."/>
            <person name="Gaya E."/>
        </authorList>
    </citation>
    <scope>NUCLEOTIDE SEQUENCE</scope>
    <source>
        <strain evidence="3">LIQ254RAFAR</strain>
    </source>
</reference>
<feature type="compositionally biased region" description="Basic and acidic residues" evidence="1">
    <location>
        <begin position="169"/>
        <end position="181"/>
    </location>
</feature>
<dbReference type="PANTHER" id="PTHR28251">
    <property type="entry name" value="V-TYPE ATPASE ASSEMBLY FACTOR PKR1"/>
    <property type="match status" value="1"/>
</dbReference>
<feature type="region of interest" description="Disordered" evidence="1">
    <location>
        <begin position="77"/>
        <end position="181"/>
    </location>
</feature>
<evidence type="ECO:0000256" key="2">
    <source>
        <dbReference type="SAM" id="Phobius"/>
    </source>
</evidence>
<feature type="compositionally biased region" description="Basic and acidic residues" evidence="1">
    <location>
        <begin position="131"/>
        <end position="140"/>
    </location>
</feature>
<feature type="transmembrane region" description="Helical" evidence="2">
    <location>
        <begin position="20"/>
        <end position="41"/>
    </location>
</feature>
<dbReference type="GO" id="GO:0005789">
    <property type="term" value="C:endoplasmic reticulum membrane"/>
    <property type="evidence" value="ECO:0007669"/>
    <property type="project" value="TreeGrafter"/>
</dbReference>
<dbReference type="PANTHER" id="PTHR28251:SF1">
    <property type="entry name" value="V-TYPE ATPASE ASSEMBLY FACTOR PKR1"/>
    <property type="match status" value="1"/>
</dbReference>
<name>A0AA43QQL6_9LECA</name>
<keyword evidence="2" id="KW-1133">Transmembrane helix</keyword>
<dbReference type="Proteomes" id="UP001161017">
    <property type="component" value="Unassembled WGS sequence"/>
</dbReference>
<evidence type="ECO:0000313" key="4">
    <source>
        <dbReference type="Proteomes" id="UP001161017"/>
    </source>
</evidence>
<organism evidence="3 4">
    <name type="scientific">Ramalina farinacea</name>
    <dbReference type="NCBI Taxonomy" id="258253"/>
    <lineage>
        <taxon>Eukaryota</taxon>
        <taxon>Fungi</taxon>
        <taxon>Dikarya</taxon>
        <taxon>Ascomycota</taxon>
        <taxon>Pezizomycotina</taxon>
        <taxon>Lecanoromycetes</taxon>
        <taxon>OSLEUM clade</taxon>
        <taxon>Lecanoromycetidae</taxon>
        <taxon>Lecanorales</taxon>
        <taxon>Lecanorineae</taxon>
        <taxon>Ramalinaceae</taxon>
        <taxon>Ramalina</taxon>
    </lineage>
</organism>
<accession>A0AA43QQL6</accession>
<keyword evidence="4" id="KW-1185">Reference proteome</keyword>
<dbReference type="InterPro" id="IPR013945">
    <property type="entry name" value="Pkr1"/>
</dbReference>